<reference evidence="2" key="1">
    <citation type="submission" date="2020-10" db="EMBL/GenBank/DDBJ databases">
        <authorList>
            <person name="Gilroy R."/>
        </authorList>
    </citation>
    <scope>NUCLEOTIDE SEQUENCE</scope>
    <source>
        <strain evidence="2">CHK152-2994</strain>
    </source>
</reference>
<sequence>MEKIKIKPLTIDQLKISIDRLTRFKNTETKYLRVFKDILTNNLIAPKFKKSELDELDYSILRELAEKIINFSLETLNIKPDGDLLINQRLYDYEKSVFVISPETEQLLKNRINYKGFLTLLSENEVKNLLWLKELNSTGEIISLREEKSLHFPVEKVIICEGITEETLLPEFARIYGEDFEKKGIHIISAGGKNQVVKTYYQLSEILKLPIFVLLDKDASENLNLINSKLRSCDRVYILNCGEFEDLLTRNLLERTLNYAFENISLVDLNILEENLPTVKKLEEIFKHRGLHEFKKSEFANLVKINISGKEDLSEEIIKILEQIQETLLKTPK</sequence>
<comment type="caution">
    <text evidence="2">The sequence shown here is derived from an EMBL/GenBank/DDBJ whole genome shotgun (WGS) entry which is preliminary data.</text>
</comment>
<proteinExistence type="predicted"/>
<name>A0A9D1FV19_9BACT</name>
<evidence type="ECO:0000313" key="3">
    <source>
        <dbReference type="Proteomes" id="UP000824139"/>
    </source>
</evidence>
<protein>
    <recommendedName>
        <fullName evidence="1">OLD protein-like TOPRIM domain-containing protein</fullName>
    </recommendedName>
</protein>
<reference evidence="2" key="2">
    <citation type="journal article" date="2021" name="PeerJ">
        <title>Extensive microbial diversity within the chicken gut microbiome revealed by metagenomics and culture.</title>
        <authorList>
            <person name="Gilroy R."/>
            <person name="Ravi A."/>
            <person name="Getino M."/>
            <person name="Pursley I."/>
            <person name="Horton D.L."/>
            <person name="Alikhan N.F."/>
            <person name="Baker D."/>
            <person name="Gharbi K."/>
            <person name="Hall N."/>
            <person name="Watson M."/>
            <person name="Adriaenssens E.M."/>
            <person name="Foster-Nyarko E."/>
            <person name="Jarju S."/>
            <person name="Secka A."/>
            <person name="Antonio M."/>
            <person name="Oren A."/>
            <person name="Chaudhuri R.R."/>
            <person name="La Ragione R."/>
            <person name="Hildebrand F."/>
            <person name="Pallen M.J."/>
        </authorList>
    </citation>
    <scope>NUCLEOTIDE SEQUENCE</scope>
    <source>
        <strain evidence="2">CHK152-2994</strain>
    </source>
</reference>
<dbReference type="CDD" id="cd01026">
    <property type="entry name" value="TOPRIM_OLD"/>
    <property type="match status" value="1"/>
</dbReference>
<dbReference type="EMBL" id="DVJO01000051">
    <property type="protein sequence ID" value="HIS82453.1"/>
    <property type="molecule type" value="Genomic_DNA"/>
</dbReference>
<evidence type="ECO:0000313" key="2">
    <source>
        <dbReference type="EMBL" id="HIS82453.1"/>
    </source>
</evidence>
<dbReference type="InterPro" id="IPR034139">
    <property type="entry name" value="TOPRIM_OLD"/>
</dbReference>
<gene>
    <name evidence="2" type="ORF">IAD41_02460</name>
</gene>
<dbReference type="Pfam" id="PF20469">
    <property type="entry name" value="OLD-like_TOPRIM"/>
    <property type="match status" value="1"/>
</dbReference>
<dbReference type="Proteomes" id="UP000824139">
    <property type="component" value="Unassembled WGS sequence"/>
</dbReference>
<dbReference type="AlphaFoldDB" id="A0A9D1FV19"/>
<evidence type="ECO:0000259" key="1">
    <source>
        <dbReference type="Pfam" id="PF20469"/>
    </source>
</evidence>
<organism evidence="2 3">
    <name type="scientific">Candidatus Scatenecus faecavium</name>
    <dbReference type="NCBI Taxonomy" id="2840915"/>
    <lineage>
        <taxon>Bacteria</taxon>
        <taxon>Candidatus Scatenecus</taxon>
    </lineage>
</organism>
<feature type="domain" description="OLD protein-like TOPRIM" evidence="1">
    <location>
        <begin position="155"/>
        <end position="218"/>
    </location>
</feature>
<accession>A0A9D1FV19</accession>